<keyword evidence="1" id="KW-0732">Signal</keyword>
<comment type="caution">
    <text evidence="2">The sequence shown here is derived from an EMBL/GenBank/DDBJ whole genome shotgun (WGS) entry which is preliminary data.</text>
</comment>
<dbReference type="AlphaFoldDB" id="A0A5C8KIF5"/>
<dbReference type="RefSeq" id="WP_147892661.1">
    <property type="nucleotide sequence ID" value="NZ_VRTS01000016.1"/>
</dbReference>
<evidence type="ECO:0000313" key="2">
    <source>
        <dbReference type="EMBL" id="TXK59073.1"/>
    </source>
</evidence>
<feature type="signal peptide" evidence="1">
    <location>
        <begin position="1"/>
        <end position="24"/>
    </location>
</feature>
<organism evidence="2 3">
    <name type="scientific">Alkalisalibacterium limincola</name>
    <dbReference type="NCBI Taxonomy" id="2699169"/>
    <lineage>
        <taxon>Bacteria</taxon>
        <taxon>Pseudomonadati</taxon>
        <taxon>Pseudomonadota</taxon>
        <taxon>Gammaproteobacteria</taxon>
        <taxon>Lysobacterales</taxon>
        <taxon>Lysobacteraceae</taxon>
        <taxon>Alkalisalibacterium</taxon>
    </lineage>
</organism>
<dbReference type="OrthoDB" id="8779942at2"/>
<dbReference type="Proteomes" id="UP000321248">
    <property type="component" value="Unassembled WGS sequence"/>
</dbReference>
<feature type="chain" id="PRO_5023148102" evidence="1">
    <location>
        <begin position="25"/>
        <end position="124"/>
    </location>
</feature>
<evidence type="ECO:0000313" key="3">
    <source>
        <dbReference type="Proteomes" id="UP000321248"/>
    </source>
</evidence>
<accession>A0A5C8KIF5</accession>
<reference evidence="2 3" key="1">
    <citation type="submission" date="2019-08" db="EMBL/GenBank/DDBJ databases">
        <authorList>
            <person name="Karlyshev A.V."/>
        </authorList>
    </citation>
    <scope>NUCLEOTIDE SEQUENCE [LARGE SCALE GENOMIC DNA]</scope>
    <source>
        <strain evidence="2 3">Alg18-2.2</strain>
    </source>
</reference>
<proteinExistence type="predicted"/>
<gene>
    <name evidence="2" type="ORF">FU658_14100</name>
</gene>
<name>A0A5C8KIF5_9GAMM</name>
<dbReference type="EMBL" id="VRTS01000016">
    <property type="protein sequence ID" value="TXK59073.1"/>
    <property type="molecule type" value="Genomic_DNA"/>
</dbReference>
<keyword evidence="3" id="KW-1185">Reference proteome</keyword>
<sequence length="124" mass="12869">MRNVMLSALVAFGVGAASPTSASAERPPELNCQAGPIEKSYGGGSWLVYACDDNRSAVVVSAQDNPATPFYFILYVSPDGEIRLYGEGNGARSATQPAFNELSNLDQAGVATLVAEASAAKELP</sequence>
<evidence type="ECO:0000256" key="1">
    <source>
        <dbReference type="SAM" id="SignalP"/>
    </source>
</evidence>
<protein>
    <submittedName>
        <fullName evidence="2">Uncharacterized protein</fullName>
    </submittedName>
</protein>